<sequence length="142" mass="16023">MSAAWMWEGQWLCDSAGRQVAQYHEQVLHFGGGHVLVERDTDEGSLTIRGTTSLGEVFTLRQAGFSVHHLHAQCGLRAYRLPRTRRFGRERVILDAHGTELARTRPRGAGLELSGTGPLTLDLVFLSWCAWQVDNPQRIQRM</sequence>
<evidence type="ECO:0000313" key="1">
    <source>
        <dbReference type="EMBL" id="QPK78603.1"/>
    </source>
</evidence>
<accession>A0A7T0KF84</accession>
<name>A0A7T0KF84_9CORY</name>
<dbReference type="AlphaFoldDB" id="A0A7T0KF84"/>
<dbReference type="KEGG" id="cliz:G7Y31_08580"/>
<gene>
    <name evidence="1" type="ORF">G7Y31_08580</name>
</gene>
<proteinExistence type="predicted"/>
<organism evidence="1 2">
    <name type="scientific">Corynebacterium lizhenjunii</name>
    <dbReference type="NCBI Taxonomy" id="2709394"/>
    <lineage>
        <taxon>Bacteria</taxon>
        <taxon>Bacillati</taxon>
        <taxon>Actinomycetota</taxon>
        <taxon>Actinomycetes</taxon>
        <taxon>Mycobacteriales</taxon>
        <taxon>Corynebacteriaceae</taxon>
        <taxon>Corynebacterium</taxon>
    </lineage>
</organism>
<evidence type="ECO:0000313" key="2">
    <source>
        <dbReference type="Proteomes" id="UP000594681"/>
    </source>
</evidence>
<reference evidence="1 2" key="1">
    <citation type="submission" date="2020-11" db="EMBL/GenBank/DDBJ databases">
        <title>Corynebacterium sp. ZJ-599.</title>
        <authorList>
            <person name="Zhou J."/>
        </authorList>
    </citation>
    <scope>NUCLEOTIDE SEQUENCE [LARGE SCALE GENOMIC DNA]</scope>
    <source>
        <strain evidence="1 2">ZJ-599</strain>
    </source>
</reference>
<dbReference type="Proteomes" id="UP000594681">
    <property type="component" value="Chromosome"/>
</dbReference>
<dbReference type="EMBL" id="CP064954">
    <property type="protein sequence ID" value="QPK78603.1"/>
    <property type="molecule type" value="Genomic_DNA"/>
</dbReference>
<protein>
    <submittedName>
        <fullName evidence="1">Uncharacterized protein</fullName>
    </submittedName>
</protein>
<keyword evidence="2" id="KW-1185">Reference proteome</keyword>
<dbReference type="RefSeq" id="WP_165010799.1">
    <property type="nucleotide sequence ID" value="NZ_CP064954.1"/>
</dbReference>